<evidence type="ECO:0000259" key="6">
    <source>
        <dbReference type="Pfam" id="PF04234"/>
    </source>
</evidence>
<dbReference type="SUPFAM" id="SSF81296">
    <property type="entry name" value="E set domains"/>
    <property type="match status" value="1"/>
</dbReference>
<keyword evidence="3 5" id="KW-0732">Signal</keyword>
<dbReference type="EMBL" id="WQLB01000037">
    <property type="protein sequence ID" value="MVN88916.1"/>
    <property type="molecule type" value="Genomic_DNA"/>
</dbReference>
<dbReference type="PANTHER" id="PTHR34820:SF4">
    <property type="entry name" value="INNER MEMBRANE PROTEIN YEBZ"/>
    <property type="match status" value="1"/>
</dbReference>
<sequence>MRRHLLGLIALTLGTAQAHAALTRVTPAPGSTGPAPEAVTLQFSEPLSTRFSSFRVMRVPASSTPAQAATAALALKAGVPALATAAVNLPATAALIRLPLKTALPKGVYVVAWKILSDDSHPVTDFRTFTVR</sequence>
<dbReference type="GO" id="GO:0042597">
    <property type="term" value="C:periplasmic space"/>
    <property type="evidence" value="ECO:0007669"/>
    <property type="project" value="InterPro"/>
</dbReference>
<dbReference type="GO" id="GO:0046688">
    <property type="term" value="P:response to copper ion"/>
    <property type="evidence" value="ECO:0007669"/>
    <property type="project" value="InterPro"/>
</dbReference>
<dbReference type="InterPro" id="IPR014755">
    <property type="entry name" value="Cu-Rt/internalin_Ig-like"/>
</dbReference>
<feature type="domain" description="CopC" evidence="6">
    <location>
        <begin position="19"/>
        <end position="131"/>
    </location>
</feature>
<feature type="signal peptide" evidence="5">
    <location>
        <begin position="1"/>
        <end position="20"/>
    </location>
</feature>
<name>A0A7C9LQW8_9DEIO</name>
<dbReference type="InterPro" id="IPR014756">
    <property type="entry name" value="Ig_E-set"/>
</dbReference>
<dbReference type="RefSeq" id="WP_157461143.1">
    <property type="nucleotide sequence ID" value="NZ_WQLB01000037.1"/>
</dbReference>
<evidence type="ECO:0000313" key="8">
    <source>
        <dbReference type="Proteomes" id="UP000483286"/>
    </source>
</evidence>
<dbReference type="Gene3D" id="2.60.40.1220">
    <property type="match status" value="1"/>
</dbReference>
<protein>
    <submittedName>
        <fullName evidence="7">Copper resistance protein CopC</fullName>
    </submittedName>
</protein>
<evidence type="ECO:0000256" key="4">
    <source>
        <dbReference type="ARBA" id="ARBA00023008"/>
    </source>
</evidence>
<dbReference type="GO" id="GO:0005886">
    <property type="term" value="C:plasma membrane"/>
    <property type="evidence" value="ECO:0007669"/>
    <property type="project" value="TreeGrafter"/>
</dbReference>
<comment type="caution">
    <text evidence="7">The sequence shown here is derived from an EMBL/GenBank/DDBJ whole genome shotgun (WGS) entry which is preliminary data.</text>
</comment>
<evidence type="ECO:0000256" key="2">
    <source>
        <dbReference type="ARBA" id="ARBA00022723"/>
    </source>
</evidence>
<dbReference type="Proteomes" id="UP000483286">
    <property type="component" value="Unassembled WGS sequence"/>
</dbReference>
<proteinExistence type="predicted"/>
<keyword evidence="2" id="KW-0479">Metal-binding</keyword>
<dbReference type="GO" id="GO:0005507">
    <property type="term" value="F:copper ion binding"/>
    <property type="evidence" value="ECO:0007669"/>
    <property type="project" value="InterPro"/>
</dbReference>
<accession>A0A7C9LQW8</accession>
<evidence type="ECO:0000256" key="1">
    <source>
        <dbReference type="ARBA" id="ARBA00004196"/>
    </source>
</evidence>
<dbReference type="GO" id="GO:0030313">
    <property type="term" value="C:cell envelope"/>
    <property type="evidence" value="ECO:0007669"/>
    <property type="project" value="UniProtKB-SubCell"/>
</dbReference>
<reference evidence="7 8" key="1">
    <citation type="submission" date="2019-12" db="EMBL/GenBank/DDBJ databases">
        <title>Deinococcus sp. HMF7620 Genome sequencing and assembly.</title>
        <authorList>
            <person name="Kang H."/>
            <person name="Kim H."/>
            <person name="Joh K."/>
        </authorList>
    </citation>
    <scope>NUCLEOTIDE SEQUENCE [LARGE SCALE GENOMIC DNA]</scope>
    <source>
        <strain evidence="7 8">HMF7620</strain>
    </source>
</reference>
<dbReference type="GO" id="GO:0006825">
    <property type="term" value="P:copper ion transport"/>
    <property type="evidence" value="ECO:0007669"/>
    <property type="project" value="InterPro"/>
</dbReference>
<keyword evidence="8" id="KW-1185">Reference proteome</keyword>
<dbReference type="InterPro" id="IPR032694">
    <property type="entry name" value="CopC/D"/>
</dbReference>
<dbReference type="InterPro" id="IPR007348">
    <property type="entry name" value="CopC_dom"/>
</dbReference>
<organism evidence="7 8">
    <name type="scientific">Deinococcus arboris</name>
    <dbReference type="NCBI Taxonomy" id="2682977"/>
    <lineage>
        <taxon>Bacteria</taxon>
        <taxon>Thermotogati</taxon>
        <taxon>Deinococcota</taxon>
        <taxon>Deinococci</taxon>
        <taxon>Deinococcales</taxon>
        <taxon>Deinococcaceae</taxon>
        <taxon>Deinococcus</taxon>
    </lineage>
</organism>
<evidence type="ECO:0000256" key="3">
    <source>
        <dbReference type="ARBA" id="ARBA00022729"/>
    </source>
</evidence>
<comment type="subcellular location">
    <subcellularLocation>
        <location evidence="1">Cell envelope</location>
    </subcellularLocation>
</comment>
<evidence type="ECO:0000256" key="5">
    <source>
        <dbReference type="SAM" id="SignalP"/>
    </source>
</evidence>
<dbReference type="Pfam" id="PF04234">
    <property type="entry name" value="CopC"/>
    <property type="match status" value="1"/>
</dbReference>
<keyword evidence="4" id="KW-0186">Copper</keyword>
<gene>
    <name evidence="7" type="ORF">GO986_19425</name>
</gene>
<dbReference type="AlphaFoldDB" id="A0A7C9LQW8"/>
<feature type="chain" id="PRO_5028862361" evidence="5">
    <location>
        <begin position="21"/>
        <end position="132"/>
    </location>
</feature>
<evidence type="ECO:0000313" key="7">
    <source>
        <dbReference type="EMBL" id="MVN88916.1"/>
    </source>
</evidence>
<dbReference type="PANTHER" id="PTHR34820">
    <property type="entry name" value="INNER MEMBRANE PROTEIN YEBZ"/>
    <property type="match status" value="1"/>
</dbReference>